<organism evidence="7 8">
    <name type="scientific">Streptomyces tauricus</name>
    <dbReference type="NCBI Taxonomy" id="68274"/>
    <lineage>
        <taxon>Bacteria</taxon>
        <taxon>Bacillati</taxon>
        <taxon>Actinomycetota</taxon>
        <taxon>Actinomycetes</taxon>
        <taxon>Kitasatosporales</taxon>
        <taxon>Streptomycetaceae</taxon>
        <taxon>Streptomyces</taxon>
        <taxon>Streptomyces aurantiacus group</taxon>
    </lineage>
</organism>
<dbReference type="EMBL" id="CP108133">
    <property type="protein sequence ID" value="WTP54001.1"/>
    <property type="molecule type" value="Genomic_DNA"/>
</dbReference>
<feature type="transmembrane region" description="Helical" evidence="6">
    <location>
        <begin position="204"/>
        <end position="228"/>
    </location>
</feature>
<reference evidence="7" key="1">
    <citation type="submission" date="2022-10" db="EMBL/GenBank/DDBJ databases">
        <title>The complete genomes of actinobacterial strains from the NBC collection.</title>
        <authorList>
            <person name="Joergensen T.S."/>
            <person name="Alvarez Arevalo M."/>
            <person name="Sterndorff E.B."/>
            <person name="Faurdal D."/>
            <person name="Vuksanovic O."/>
            <person name="Mourched A.-S."/>
            <person name="Charusanti P."/>
            <person name="Shaw S."/>
            <person name="Blin K."/>
            <person name="Weber T."/>
        </authorList>
    </citation>
    <scope>NUCLEOTIDE SEQUENCE</scope>
    <source>
        <strain evidence="7">NBC_00189</strain>
    </source>
</reference>
<gene>
    <name evidence="7" type="ORF">OG288_40180</name>
</gene>
<accession>A0ABZ1JTM0</accession>
<evidence type="ECO:0000313" key="7">
    <source>
        <dbReference type="EMBL" id="WTP54001.1"/>
    </source>
</evidence>
<dbReference type="PANTHER" id="PTHR30086:SF20">
    <property type="entry name" value="ARGININE EXPORTER PROTEIN ARGO-RELATED"/>
    <property type="match status" value="1"/>
</dbReference>
<dbReference type="PANTHER" id="PTHR30086">
    <property type="entry name" value="ARGININE EXPORTER PROTEIN ARGO"/>
    <property type="match status" value="1"/>
</dbReference>
<keyword evidence="3 6" id="KW-0812">Transmembrane</keyword>
<evidence type="ECO:0000256" key="1">
    <source>
        <dbReference type="ARBA" id="ARBA00004651"/>
    </source>
</evidence>
<keyword evidence="5 6" id="KW-0472">Membrane</keyword>
<evidence type="ECO:0000256" key="6">
    <source>
        <dbReference type="SAM" id="Phobius"/>
    </source>
</evidence>
<dbReference type="RefSeq" id="WP_328939534.1">
    <property type="nucleotide sequence ID" value="NZ_CP108133.1"/>
</dbReference>
<evidence type="ECO:0000256" key="5">
    <source>
        <dbReference type="ARBA" id="ARBA00023136"/>
    </source>
</evidence>
<proteinExistence type="predicted"/>
<dbReference type="Proteomes" id="UP001432166">
    <property type="component" value="Chromosome"/>
</dbReference>
<keyword evidence="2" id="KW-1003">Cell membrane</keyword>
<feature type="transmembrane region" description="Helical" evidence="6">
    <location>
        <begin position="240"/>
        <end position="259"/>
    </location>
</feature>
<dbReference type="Pfam" id="PF01810">
    <property type="entry name" value="LysE"/>
    <property type="match status" value="1"/>
</dbReference>
<feature type="transmembrane region" description="Helical" evidence="6">
    <location>
        <begin position="40"/>
        <end position="61"/>
    </location>
</feature>
<feature type="transmembrane region" description="Helical" evidence="6">
    <location>
        <begin position="6"/>
        <end position="28"/>
    </location>
</feature>
<evidence type="ECO:0000256" key="3">
    <source>
        <dbReference type="ARBA" id="ARBA00022692"/>
    </source>
</evidence>
<sequence>MNSALTAAAAGFGTGLSLIVAIGAQNAFVLRQGVRRDAVLAVVAICALSDAALIALGVGGVGAVVVAWPAVLTAVGLIGGLFLIGYGCLAARRVLKPSALTVEPGAAGATGSAVPAGSAVSVGAPGSAGSAGSAGVPSVAGVVGAAGAPGVPGPSGVAGVAGRAGSRRRAVLTCLAMTWLNPHVYLDTVFLLGSIAADRGPWRWTFGLGAMLASLVWFAALGFGARLLSPLLARPSAWRVLDALIAVTMIVLGATLIAGV</sequence>
<name>A0ABZ1JTM0_9ACTN</name>
<evidence type="ECO:0000256" key="4">
    <source>
        <dbReference type="ARBA" id="ARBA00022989"/>
    </source>
</evidence>
<keyword evidence="4 6" id="KW-1133">Transmembrane helix</keyword>
<feature type="transmembrane region" description="Helical" evidence="6">
    <location>
        <begin position="67"/>
        <end position="89"/>
    </location>
</feature>
<feature type="transmembrane region" description="Helical" evidence="6">
    <location>
        <begin position="170"/>
        <end position="192"/>
    </location>
</feature>
<keyword evidence="8" id="KW-1185">Reference proteome</keyword>
<dbReference type="InterPro" id="IPR001123">
    <property type="entry name" value="LeuE-type"/>
</dbReference>
<evidence type="ECO:0000313" key="8">
    <source>
        <dbReference type="Proteomes" id="UP001432166"/>
    </source>
</evidence>
<comment type="subcellular location">
    <subcellularLocation>
        <location evidence="1">Cell membrane</location>
        <topology evidence="1">Multi-pass membrane protein</topology>
    </subcellularLocation>
</comment>
<protein>
    <submittedName>
        <fullName evidence="7">LysE family transporter</fullName>
    </submittedName>
</protein>
<evidence type="ECO:0000256" key="2">
    <source>
        <dbReference type="ARBA" id="ARBA00022475"/>
    </source>
</evidence>